<evidence type="ECO:0000259" key="2">
    <source>
        <dbReference type="Pfam" id="PF04073"/>
    </source>
</evidence>
<reference evidence="3 4" key="1">
    <citation type="submission" date="2020-01" db="EMBL/GenBank/DDBJ databases">
        <title>Complete genome sequence of a human oral phylogroup 1 Treponema sp. strain ATCC 700766, originally isolated from periodontitis dental plaque.</title>
        <authorList>
            <person name="Chan Y."/>
            <person name="Huo Y.-B."/>
            <person name="Yu X.-L."/>
            <person name="Zeng H."/>
            <person name="Leung W.-K."/>
            <person name="Watt R.M."/>
        </authorList>
    </citation>
    <scope>NUCLEOTIDE SEQUENCE [LARGE SCALE GENOMIC DNA]</scope>
    <source>
        <strain evidence="3 4">OMZ 804</strain>
    </source>
</reference>
<evidence type="ECO:0000313" key="4">
    <source>
        <dbReference type="Proteomes" id="UP000464374"/>
    </source>
</evidence>
<dbReference type="InterPro" id="IPR007214">
    <property type="entry name" value="YbaK/aa-tRNA-synth-assoc-dom"/>
</dbReference>
<dbReference type="SUPFAM" id="SSF55826">
    <property type="entry name" value="YbaK/ProRS associated domain"/>
    <property type="match status" value="1"/>
</dbReference>
<gene>
    <name evidence="3" type="ORF">GWP43_12260</name>
</gene>
<dbReference type="Pfam" id="PF04073">
    <property type="entry name" value="tRNA_edit"/>
    <property type="match status" value="1"/>
</dbReference>
<dbReference type="CDD" id="cd04335">
    <property type="entry name" value="PrdX_deacylase"/>
    <property type="match status" value="1"/>
</dbReference>
<dbReference type="Gene3D" id="3.90.960.10">
    <property type="entry name" value="YbaK/aminoacyl-tRNA synthetase-associated domain"/>
    <property type="match status" value="1"/>
</dbReference>
<dbReference type="FunFam" id="3.90.960.10:FF:000005">
    <property type="entry name" value="Putative prolyl-tRNA synthetase"/>
    <property type="match status" value="1"/>
</dbReference>
<dbReference type="EMBL" id="CP048020">
    <property type="protein sequence ID" value="QHX44091.1"/>
    <property type="molecule type" value="Genomic_DNA"/>
</dbReference>
<dbReference type="AlphaFoldDB" id="A0A6P1Y315"/>
<keyword evidence="3" id="KW-0030">Aminoacyl-tRNA synthetase</keyword>
<dbReference type="Proteomes" id="UP000464374">
    <property type="component" value="Chromosome"/>
</dbReference>
<accession>A0A6P1Y315</accession>
<evidence type="ECO:0000313" key="3">
    <source>
        <dbReference type="EMBL" id="QHX44091.1"/>
    </source>
</evidence>
<evidence type="ECO:0000256" key="1">
    <source>
        <dbReference type="ARBA" id="ARBA00010201"/>
    </source>
</evidence>
<proteinExistence type="inferred from homology"/>
<organism evidence="3 4">
    <name type="scientific">Treponema vincentii</name>
    <dbReference type="NCBI Taxonomy" id="69710"/>
    <lineage>
        <taxon>Bacteria</taxon>
        <taxon>Pseudomonadati</taxon>
        <taxon>Spirochaetota</taxon>
        <taxon>Spirochaetia</taxon>
        <taxon>Spirochaetales</taxon>
        <taxon>Treponemataceae</taxon>
        <taxon>Treponema</taxon>
    </lineage>
</organism>
<feature type="domain" description="YbaK/aminoacyl-tRNA synthetase-associated" evidence="2">
    <location>
        <begin position="23"/>
        <end position="150"/>
    </location>
</feature>
<dbReference type="KEGG" id="trz:GWP43_12260"/>
<dbReference type="GO" id="GO:0002161">
    <property type="term" value="F:aminoacyl-tRNA deacylase activity"/>
    <property type="evidence" value="ECO:0007669"/>
    <property type="project" value="InterPro"/>
</dbReference>
<dbReference type="InterPro" id="IPR040285">
    <property type="entry name" value="ProX/PRXD1"/>
</dbReference>
<protein>
    <submittedName>
        <fullName evidence="3">Prolyl-tRNA synthetase associated domain-containing protein</fullName>
    </submittedName>
</protein>
<dbReference type="InterPro" id="IPR036754">
    <property type="entry name" value="YbaK/aa-tRNA-synt-asso_dom_sf"/>
</dbReference>
<dbReference type="GO" id="GO:0004812">
    <property type="term" value="F:aminoacyl-tRNA ligase activity"/>
    <property type="evidence" value="ECO:0007669"/>
    <property type="project" value="UniProtKB-KW"/>
</dbReference>
<dbReference type="PANTHER" id="PTHR31423:SF3">
    <property type="entry name" value="PROLYL-TRNA SYNTHETASE ASSOCIATED DOMAIN-CONTAINING PROTEIN 1-RELATED"/>
    <property type="match status" value="1"/>
</dbReference>
<keyword evidence="3" id="KW-0436">Ligase</keyword>
<sequence>MTPAENVYKALQDMGISYEVVEHPPALTTEEADKYIEGKEGCRTKTLFLRNRNKKRCILLIMDEAKRLDMKKCAEMLEEKEFKFASAELLAEKLGLAAGVVSPFGLLNNTAHDVTVYFDKAMLDEYRILTFHPNENTATVFIDSGDLQRFIKNTGHEYFIINT</sequence>
<name>A0A6P1Y315_9SPIR</name>
<dbReference type="PANTHER" id="PTHR31423">
    <property type="entry name" value="YBAK DOMAIN-CONTAINING PROTEIN"/>
    <property type="match status" value="1"/>
</dbReference>
<comment type="similarity">
    <text evidence="1">Belongs to the PRORSD1 family.</text>
</comment>
<dbReference type="RefSeq" id="WP_162664388.1">
    <property type="nucleotide sequence ID" value="NZ_CP048020.1"/>
</dbReference>